<keyword evidence="1" id="KW-1133">Transmembrane helix</keyword>
<reference evidence="2 3" key="1">
    <citation type="journal article" date="2011" name="J. Bacteriol.">
        <title>Whole-genome sequences of two Borrelia afzelii and two Borrelia garinii Lyme disease agent isolates.</title>
        <authorList>
            <person name="Casjens S.R."/>
            <person name="Mongodin E.F."/>
            <person name="Qiu W.-G."/>
            <person name="Dunn J.J."/>
            <person name="Luft B.J."/>
            <person name="Fraser-Liggett C.M."/>
            <person name="Schutzer S.E."/>
        </authorList>
    </citation>
    <scope>NUCLEOTIDE SEQUENCE [LARGE SCALE GENOMIC DNA]</scope>
    <source>
        <strain evidence="2">PBr</strain>
        <plasmid evidence="3">PBr_lp36</plasmid>
    </source>
</reference>
<evidence type="ECO:0000313" key="3">
    <source>
        <dbReference type="Proteomes" id="UP000006103"/>
    </source>
</evidence>
<dbReference type="EMBL" id="CP001302">
    <property type="protein sequence ID" value="ACL34480.1"/>
    <property type="molecule type" value="Genomic_DNA"/>
</dbReference>
<dbReference type="AlphaFoldDB" id="B8F0P1"/>
<proteinExistence type="predicted"/>
<keyword evidence="1" id="KW-0472">Membrane</keyword>
<keyword evidence="3" id="KW-1185">Reference proteome</keyword>
<name>B8F0P1_BORGR</name>
<keyword evidence="1" id="KW-0812">Transmembrane</keyword>
<geneLocation type="plasmid" evidence="2 3">
    <name>PBr_lp36</name>
</geneLocation>
<organism evidence="2 3">
    <name type="scientific">Borreliella garinii PBr</name>
    <dbReference type="NCBI Taxonomy" id="498743"/>
    <lineage>
        <taxon>Bacteria</taxon>
        <taxon>Pseudomonadati</taxon>
        <taxon>Spirochaetota</taxon>
        <taxon>Spirochaetia</taxon>
        <taxon>Spirochaetales</taxon>
        <taxon>Borreliaceae</taxon>
        <taxon>Borreliella</taxon>
    </lineage>
</organism>
<protein>
    <submittedName>
        <fullName evidence="2">Uncharacterized protein</fullName>
    </submittedName>
</protein>
<accession>B8F0P1</accession>
<sequence>MDLKTYFFEYLMDLYAVGCKSSKIKSIFKSFVVFILIMGAINYKYF</sequence>
<feature type="transmembrane region" description="Helical" evidence="1">
    <location>
        <begin position="27"/>
        <end position="45"/>
    </location>
</feature>
<evidence type="ECO:0000256" key="1">
    <source>
        <dbReference type="SAM" id="Phobius"/>
    </source>
</evidence>
<evidence type="ECO:0000313" key="2">
    <source>
        <dbReference type="EMBL" id="ACL34480.1"/>
    </source>
</evidence>
<gene>
    <name evidence="2" type="ORF">BGAPBR_K0008</name>
</gene>
<dbReference type="Proteomes" id="UP000006103">
    <property type="component" value="Plasmid PBr_lp36"/>
</dbReference>
<keyword evidence="2" id="KW-0614">Plasmid</keyword>